<evidence type="ECO:0000313" key="2">
    <source>
        <dbReference type="EMBL" id="KAK8863158.1"/>
    </source>
</evidence>
<dbReference type="InterPro" id="IPR022198">
    <property type="entry name" value="DUF3723"/>
</dbReference>
<protein>
    <submittedName>
        <fullName evidence="2">Uncharacterized protein</fullName>
    </submittedName>
</protein>
<keyword evidence="3" id="KW-1185">Reference proteome</keyword>
<feature type="region of interest" description="Disordered" evidence="1">
    <location>
        <begin position="674"/>
        <end position="697"/>
    </location>
</feature>
<sequence length="720" mass="82418">MDEFLIGIGQIQIANLSVDLCRDKDEDAINKLQSVFQRHCEPEIDINHIDVKLWPSELDEVLASSAISLEDLTRTRPPFRQVRSSRKIECIHGRQRLEAAIRTSGPETWWTARLYCIPEGTDPLLLLRPHAERYHFETCRPDGYIYWKIRQYQIQGDAGSESEWTGRLSLHKQKALKRLLDIPELVVQLDHLTKRFPGLRGGLELGNIEKHLASRGREAMERYLKRTFKVWEKITLEEEDIGLATDTQTVENVQLLAPSASRKDRELIRKLMRSRVLYPLIHDIDRRKRIESAILELDVIIPSIKTFHENMKYFSIGSEILKSKILTRFKKGQSLYEAMRQIWHRPNKCHIEYKEEDFREVPLNPDFSWAYQEIFISAMRYSPWLSDHPPRREKGSSTSLAGSKDYYLLKLLRRSRMLGFASKKIDSEIFRLVSLQSQPEDQKIESSDQNEEQMSRRCGRPFMESSKHMVNHLFIPQLLESSNTDHLTTLFVQRDILCAFLGELPNCTSSARSPTTTGLDVRRSIPRADQNHQAISSGRRSSEMESISFAGSDGPIAIETEDARSYFGPQPEGRPNVQTRSTGRHGPYDSESEEEDPLVRTSSPRSYLGPLLQGWPLGDETRSNSQLNIEGNSLIMAAGMSAQQHRNQDSSISDASISQASRTSFNTHISSAAVSAVTSPSRPSLTYPDHIPDYTTRSISLESRGTRSTRRTFIEPSYDN</sequence>
<evidence type="ECO:0000313" key="3">
    <source>
        <dbReference type="Proteomes" id="UP001390339"/>
    </source>
</evidence>
<feature type="region of interest" description="Disordered" evidence="1">
    <location>
        <begin position="509"/>
        <end position="624"/>
    </location>
</feature>
<dbReference type="Pfam" id="PF12520">
    <property type="entry name" value="DUF3723"/>
    <property type="match status" value="2"/>
</dbReference>
<feature type="compositionally biased region" description="Low complexity" evidence="1">
    <location>
        <begin position="674"/>
        <end position="684"/>
    </location>
</feature>
<dbReference type="EMBL" id="JAPCWZ010000005">
    <property type="protein sequence ID" value="KAK8863158.1"/>
    <property type="molecule type" value="Genomic_DNA"/>
</dbReference>
<name>A0ABR2IIR9_9PEZI</name>
<gene>
    <name evidence="2" type="ORF">PGQ11_009393</name>
</gene>
<reference evidence="2 3" key="1">
    <citation type="journal article" date="2024" name="IMA Fungus">
        <title>Apiospora arundinis, a panoply of carbohydrate-active enzymes and secondary metabolites.</title>
        <authorList>
            <person name="Sorensen T."/>
            <person name="Petersen C."/>
            <person name="Muurmann A.T."/>
            <person name="Christiansen J.V."/>
            <person name="Brundto M.L."/>
            <person name="Overgaard C.K."/>
            <person name="Boysen A.T."/>
            <person name="Wollenberg R.D."/>
            <person name="Larsen T.O."/>
            <person name="Sorensen J.L."/>
            <person name="Nielsen K.L."/>
            <person name="Sondergaard T.E."/>
        </authorList>
    </citation>
    <scope>NUCLEOTIDE SEQUENCE [LARGE SCALE GENOMIC DNA]</scope>
    <source>
        <strain evidence="2 3">AAU 773</strain>
    </source>
</reference>
<dbReference type="Proteomes" id="UP001390339">
    <property type="component" value="Unassembled WGS sequence"/>
</dbReference>
<comment type="caution">
    <text evidence="2">The sequence shown here is derived from an EMBL/GenBank/DDBJ whole genome shotgun (WGS) entry which is preliminary data.</text>
</comment>
<accession>A0ABR2IIR9</accession>
<organism evidence="2 3">
    <name type="scientific">Apiospora arundinis</name>
    <dbReference type="NCBI Taxonomy" id="335852"/>
    <lineage>
        <taxon>Eukaryota</taxon>
        <taxon>Fungi</taxon>
        <taxon>Dikarya</taxon>
        <taxon>Ascomycota</taxon>
        <taxon>Pezizomycotina</taxon>
        <taxon>Sordariomycetes</taxon>
        <taxon>Xylariomycetidae</taxon>
        <taxon>Amphisphaeriales</taxon>
        <taxon>Apiosporaceae</taxon>
        <taxon>Apiospora</taxon>
    </lineage>
</organism>
<proteinExistence type="predicted"/>
<evidence type="ECO:0000256" key="1">
    <source>
        <dbReference type="SAM" id="MobiDB-lite"/>
    </source>
</evidence>
<feature type="compositionally biased region" description="Polar residues" evidence="1">
    <location>
        <begin position="509"/>
        <end position="518"/>
    </location>
</feature>